<dbReference type="Pfam" id="PF25023">
    <property type="entry name" value="TEN_YD-shell"/>
    <property type="match status" value="1"/>
</dbReference>
<dbReference type="Pfam" id="PF05593">
    <property type="entry name" value="RHS_repeat"/>
    <property type="match status" value="1"/>
</dbReference>
<evidence type="ECO:0000259" key="2">
    <source>
        <dbReference type="Pfam" id="PF25023"/>
    </source>
</evidence>
<gene>
    <name evidence="3" type="ORF">GC722_10895</name>
</gene>
<dbReference type="EMBL" id="WPCU01000006">
    <property type="protein sequence ID" value="MVA76527.1"/>
    <property type="molecule type" value="Genomic_DNA"/>
</dbReference>
<feature type="non-terminal residue" evidence="3">
    <location>
        <position position="346"/>
    </location>
</feature>
<name>A0A6A9UYD7_9ACTN</name>
<dbReference type="Proteomes" id="UP000435304">
    <property type="component" value="Unassembled WGS sequence"/>
</dbReference>
<dbReference type="PANTHER" id="PTHR32305:SF15">
    <property type="entry name" value="PROTEIN RHSA-RELATED"/>
    <property type="match status" value="1"/>
</dbReference>
<feature type="domain" description="Teneurin-like YD-shell" evidence="2">
    <location>
        <begin position="191"/>
        <end position="294"/>
    </location>
</feature>
<dbReference type="PANTHER" id="PTHR32305">
    <property type="match status" value="1"/>
</dbReference>
<evidence type="ECO:0000313" key="4">
    <source>
        <dbReference type="Proteomes" id="UP000435304"/>
    </source>
</evidence>
<dbReference type="InterPro" id="IPR050708">
    <property type="entry name" value="T6SS_VgrG/RHS"/>
</dbReference>
<reference evidence="3 4" key="1">
    <citation type="submission" date="2019-12" db="EMBL/GenBank/DDBJ databases">
        <title>Auraticoccus cholistani sp. nov., an actinomycete isolated from soil of Cholistan desert.</title>
        <authorList>
            <person name="Cheema M.T."/>
        </authorList>
    </citation>
    <scope>NUCLEOTIDE SEQUENCE [LARGE SCALE GENOMIC DNA]</scope>
    <source>
        <strain evidence="3 4">F435</strain>
    </source>
</reference>
<keyword evidence="1" id="KW-0677">Repeat</keyword>
<organism evidence="3 4">
    <name type="scientific">Auraticoccus cholistanensis</name>
    <dbReference type="NCBI Taxonomy" id="2656650"/>
    <lineage>
        <taxon>Bacteria</taxon>
        <taxon>Bacillati</taxon>
        <taxon>Actinomycetota</taxon>
        <taxon>Actinomycetes</taxon>
        <taxon>Propionibacteriales</taxon>
        <taxon>Propionibacteriaceae</taxon>
        <taxon>Auraticoccus</taxon>
    </lineage>
</organism>
<sequence>MEFDDGTTVTYTYDAAGNVATRTDPTGTTTYGYDQLYRLTYREHTDGNGASFGGGMSYVWDKASQLQAQTTDAGGVIFYDYDDSGVPTKIDYPDGDDRAYLTITTDDNGRRTATTMNSDSASAWRARTNTSYDAAGRVTKVTADTGTGDNSYTRTVDVSYCYVKSTTAPNCTANTAGDRSKLQWQRDNITGAVTTYSYDTSGRLTSAVTTGAGAKTHSYTYNSNGNRLTAARTGATTQTLTYNPANQITTSGFAYDGAGNLTAQPGKGTMTYTAANQLDTVTRSGTTYTYDHAGLTNDELITQTTPEGTYRYAYGRTNPQGLPVLETVGKDNNTASILNDPRTGQP</sequence>
<dbReference type="InterPro" id="IPR031325">
    <property type="entry name" value="RHS_repeat"/>
</dbReference>
<dbReference type="AlphaFoldDB" id="A0A6A9UYD7"/>
<proteinExistence type="predicted"/>
<keyword evidence="4" id="KW-1185">Reference proteome</keyword>
<evidence type="ECO:0000256" key="1">
    <source>
        <dbReference type="ARBA" id="ARBA00022737"/>
    </source>
</evidence>
<evidence type="ECO:0000313" key="3">
    <source>
        <dbReference type="EMBL" id="MVA76527.1"/>
    </source>
</evidence>
<dbReference type="InterPro" id="IPR006530">
    <property type="entry name" value="YD"/>
</dbReference>
<protein>
    <recommendedName>
        <fullName evidence="2">Teneurin-like YD-shell domain-containing protein</fullName>
    </recommendedName>
</protein>
<dbReference type="NCBIfam" id="TIGR01643">
    <property type="entry name" value="YD_repeat_2x"/>
    <property type="match status" value="2"/>
</dbReference>
<dbReference type="InterPro" id="IPR056823">
    <property type="entry name" value="TEN-like_YD-shell"/>
</dbReference>
<comment type="caution">
    <text evidence="3">The sequence shown here is derived from an EMBL/GenBank/DDBJ whole genome shotgun (WGS) entry which is preliminary data.</text>
</comment>
<accession>A0A6A9UYD7</accession>
<dbReference type="Gene3D" id="2.180.10.10">
    <property type="entry name" value="RHS repeat-associated core"/>
    <property type="match status" value="1"/>
</dbReference>